<dbReference type="RefSeq" id="WP_378980861.1">
    <property type="nucleotide sequence ID" value="NZ_JBHSBW010000001.1"/>
</dbReference>
<accession>A0ABV8P364</accession>
<keyword evidence="2" id="KW-1185">Reference proteome</keyword>
<comment type="caution">
    <text evidence="1">The sequence shown here is derived from an EMBL/GenBank/DDBJ whole genome shotgun (WGS) entry which is preliminary data.</text>
</comment>
<gene>
    <name evidence="1" type="ORF">ACFOWA_00630</name>
</gene>
<organism evidence="1 2">
    <name type="scientific">Pedobacter lithocola</name>
    <dbReference type="NCBI Taxonomy" id="1908239"/>
    <lineage>
        <taxon>Bacteria</taxon>
        <taxon>Pseudomonadati</taxon>
        <taxon>Bacteroidota</taxon>
        <taxon>Sphingobacteriia</taxon>
        <taxon>Sphingobacteriales</taxon>
        <taxon>Sphingobacteriaceae</taxon>
        <taxon>Pedobacter</taxon>
    </lineage>
</organism>
<protein>
    <submittedName>
        <fullName evidence="1">Uncharacterized protein</fullName>
    </submittedName>
</protein>
<dbReference type="EMBL" id="JBHSBW010000001">
    <property type="protein sequence ID" value="MFC4209663.1"/>
    <property type="molecule type" value="Genomic_DNA"/>
</dbReference>
<sequence length="30" mass="3402">MEAPSNSPTNFYIKSAILNGNNYTRNFLSH</sequence>
<reference evidence="2" key="1">
    <citation type="journal article" date="2019" name="Int. J. Syst. Evol. Microbiol.">
        <title>The Global Catalogue of Microorganisms (GCM) 10K type strain sequencing project: providing services to taxonomists for standard genome sequencing and annotation.</title>
        <authorList>
            <consortium name="The Broad Institute Genomics Platform"/>
            <consortium name="The Broad Institute Genome Sequencing Center for Infectious Disease"/>
            <person name="Wu L."/>
            <person name="Ma J."/>
        </authorList>
    </citation>
    <scope>NUCLEOTIDE SEQUENCE [LARGE SCALE GENOMIC DNA]</scope>
    <source>
        <strain evidence="2">CCM 8691</strain>
    </source>
</reference>
<evidence type="ECO:0000313" key="1">
    <source>
        <dbReference type="EMBL" id="MFC4209663.1"/>
    </source>
</evidence>
<dbReference type="Proteomes" id="UP001595789">
    <property type="component" value="Unassembled WGS sequence"/>
</dbReference>
<evidence type="ECO:0000313" key="2">
    <source>
        <dbReference type="Proteomes" id="UP001595789"/>
    </source>
</evidence>
<name>A0ABV8P364_9SPHI</name>
<proteinExistence type="predicted"/>